<dbReference type="Pfam" id="PF19889">
    <property type="entry name" value="DUF6362"/>
    <property type="match status" value="1"/>
</dbReference>
<evidence type="ECO:0000313" key="2">
    <source>
        <dbReference type="EMBL" id="OSM07368.1"/>
    </source>
</evidence>
<evidence type="ECO:0000313" key="3">
    <source>
        <dbReference type="Proteomes" id="UP000194003"/>
    </source>
</evidence>
<gene>
    <name evidence="2" type="ORF">MAIT1_04698</name>
</gene>
<proteinExistence type="predicted"/>
<keyword evidence="3" id="KW-1185">Reference proteome</keyword>
<protein>
    <recommendedName>
        <fullName evidence="1">DUF6362 domain-containing protein</fullName>
    </recommendedName>
</protein>
<organism evidence="2 3">
    <name type="scientific">Magnetofaba australis IT-1</name>
    <dbReference type="NCBI Taxonomy" id="1434232"/>
    <lineage>
        <taxon>Bacteria</taxon>
        <taxon>Pseudomonadati</taxon>
        <taxon>Pseudomonadota</taxon>
        <taxon>Magnetococcia</taxon>
        <taxon>Magnetococcales</taxon>
        <taxon>Magnetococcaceae</taxon>
        <taxon>Magnetofaba</taxon>
    </lineage>
</organism>
<dbReference type="EMBL" id="LVJN01000014">
    <property type="protein sequence ID" value="OSM07368.1"/>
    <property type="molecule type" value="Genomic_DNA"/>
</dbReference>
<sequence>MVAERLEEAANTLKQLPDHNPQAVRSAWPDVVHEFYEAYGHDSPRVRLGPPTGEAIDRMDQTLLWLRWLDGGDMQLVWSRACRVPWKLIGQQLGVGRTTAWQRWMAALLQVATRLNAQRSTA</sequence>
<dbReference type="STRING" id="1434232.MAIT1_04698"/>
<comment type="caution">
    <text evidence="2">The sequence shown here is derived from an EMBL/GenBank/DDBJ whole genome shotgun (WGS) entry which is preliminary data.</text>
</comment>
<dbReference type="AlphaFoldDB" id="A0A1Y2KBR6"/>
<dbReference type="InterPro" id="IPR045942">
    <property type="entry name" value="DUF6362"/>
</dbReference>
<evidence type="ECO:0000259" key="1">
    <source>
        <dbReference type="Pfam" id="PF19889"/>
    </source>
</evidence>
<dbReference type="Proteomes" id="UP000194003">
    <property type="component" value="Unassembled WGS sequence"/>
</dbReference>
<reference evidence="2 3" key="1">
    <citation type="journal article" date="2016" name="BMC Genomics">
        <title>Combined genomic and structural analyses of a cultured magnetotactic bacterium reveals its niche adaptation to a dynamic environment.</title>
        <authorList>
            <person name="Araujo A.C."/>
            <person name="Morillo V."/>
            <person name="Cypriano J."/>
            <person name="Teixeira L.C."/>
            <person name="Leao P."/>
            <person name="Lyra S."/>
            <person name="Almeida L.G."/>
            <person name="Bazylinski D.A."/>
            <person name="Vasconcellos A.T."/>
            <person name="Abreu F."/>
            <person name="Lins U."/>
        </authorList>
    </citation>
    <scope>NUCLEOTIDE SEQUENCE [LARGE SCALE GENOMIC DNA]</scope>
    <source>
        <strain evidence="2 3">IT-1</strain>
    </source>
</reference>
<name>A0A1Y2KBR6_9PROT</name>
<feature type="domain" description="DUF6362" evidence="1">
    <location>
        <begin position="14"/>
        <end position="111"/>
    </location>
</feature>
<accession>A0A1Y2KBR6</accession>